<evidence type="ECO:0000256" key="9">
    <source>
        <dbReference type="ARBA" id="ARBA00023201"/>
    </source>
</evidence>
<dbReference type="Pfam" id="PF00858">
    <property type="entry name" value="ASC"/>
    <property type="match status" value="1"/>
</dbReference>
<gene>
    <name evidence="14" type="ORF">CRM22_008616</name>
</gene>
<comment type="subcellular location">
    <subcellularLocation>
        <location evidence="1">Membrane</location>
        <topology evidence="1">Multi-pass membrane protein</topology>
    </subcellularLocation>
</comment>
<keyword evidence="6" id="KW-0915">Sodium</keyword>
<evidence type="ECO:0008006" key="16">
    <source>
        <dbReference type="Google" id="ProtNLM"/>
    </source>
</evidence>
<keyword evidence="2 11" id="KW-0813">Transport</keyword>
<keyword evidence="4 11" id="KW-0812">Transmembrane</keyword>
<dbReference type="GO" id="GO:0005272">
    <property type="term" value="F:sodium channel activity"/>
    <property type="evidence" value="ECO:0007669"/>
    <property type="project" value="UniProtKB-KW"/>
</dbReference>
<evidence type="ECO:0000256" key="12">
    <source>
        <dbReference type="SAM" id="MobiDB-lite"/>
    </source>
</evidence>
<evidence type="ECO:0000256" key="11">
    <source>
        <dbReference type="RuleBase" id="RU000679"/>
    </source>
</evidence>
<protein>
    <recommendedName>
        <fullName evidence="16">Acid sensing ion channel 4 pituitary</fullName>
    </recommendedName>
</protein>
<evidence type="ECO:0000313" key="14">
    <source>
        <dbReference type="EMBL" id="TGZ60280.1"/>
    </source>
</evidence>
<keyword evidence="8 13" id="KW-0472">Membrane</keyword>
<keyword evidence="5 13" id="KW-1133">Transmembrane helix</keyword>
<keyword evidence="15" id="KW-1185">Reference proteome</keyword>
<evidence type="ECO:0000256" key="13">
    <source>
        <dbReference type="SAM" id="Phobius"/>
    </source>
</evidence>
<keyword evidence="7 11" id="KW-0406">Ion transport</keyword>
<evidence type="ECO:0000256" key="8">
    <source>
        <dbReference type="ARBA" id="ARBA00023136"/>
    </source>
</evidence>
<dbReference type="GO" id="GO:0016020">
    <property type="term" value="C:membrane"/>
    <property type="evidence" value="ECO:0007669"/>
    <property type="project" value="UniProtKB-SubCell"/>
</dbReference>
<keyword evidence="3 11" id="KW-0894">Sodium channel</keyword>
<keyword evidence="10 11" id="KW-0407">Ion channel</keyword>
<feature type="compositionally biased region" description="Polar residues" evidence="12">
    <location>
        <begin position="596"/>
        <end position="606"/>
    </location>
</feature>
<feature type="region of interest" description="Disordered" evidence="12">
    <location>
        <begin position="586"/>
        <end position="606"/>
    </location>
</feature>
<dbReference type="STRING" id="147828.A0A4S2LAZ9"/>
<accession>A0A4S2LAZ9</accession>
<feature type="transmembrane region" description="Helical" evidence="13">
    <location>
        <begin position="985"/>
        <end position="1007"/>
    </location>
</feature>
<feature type="region of interest" description="Disordered" evidence="12">
    <location>
        <begin position="852"/>
        <end position="885"/>
    </location>
</feature>
<proteinExistence type="inferred from homology"/>
<evidence type="ECO:0000256" key="7">
    <source>
        <dbReference type="ARBA" id="ARBA00023065"/>
    </source>
</evidence>
<dbReference type="AlphaFoldDB" id="A0A4S2LAZ9"/>
<feature type="transmembrane region" description="Helical" evidence="13">
    <location>
        <begin position="293"/>
        <end position="312"/>
    </location>
</feature>
<dbReference type="EMBL" id="SJOL01008458">
    <property type="protein sequence ID" value="TGZ60280.1"/>
    <property type="molecule type" value="Genomic_DNA"/>
</dbReference>
<evidence type="ECO:0000256" key="2">
    <source>
        <dbReference type="ARBA" id="ARBA00022448"/>
    </source>
</evidence>
<dbReference type="OrthoDB" id="6282232at2759"/>
<dbReference type="InterPro" id="IPR001873">
    <property type="entry name" value="ENaC"/>
</dbReference>
<evidence type="ECO:0000256" key="1">
    <source>
        <dbReference type="ARBA" id="ARBA00004141"/>
    </source>
</evidence>
<evidence type="ECO:0000256" key="10">
    <source>
        <dbReference type="ARBA" id="ARBA00023303"/>
    </source>
</evidence>
<comment type="caution">
    <text evidence="14">The sequence shown here is derived from an EMBL/GenBank/DDBJ whole genome shotgun (WGS) entry which is preliminary data.</text>
</comment>
<keyword evidence="9 11" id="KW-0739">Sodium transport</keyword>
<evidence type="ECO:0000256" key="6">
    <source>
        <dbReference type="ARBA" id="ARBA00023053"/>
    </source>
</evidence>
<evidence type="ECO:0000256" key="4">
    <source>
        <dbReference type="ARBA" id="ARBA00022692"/>
    </source>
</evidence>
<evidence type="ECO:0000313" key="15">
    <source>
        <dbReference type="Proteomes" id="UP000308267"/>
    </source>
</evidence>
<evidence type="ECO:0000256" key="5">
    <source>
        <dbReference type="ARBA" id="ARBA00022989"/>
    </source>
</evidence>
<evidence type="ECO:0000256" key="3">
    <source>
        <dbReference type="ARBA" id="ARBA00022461"/>
    </source>
</evidence>
<dbReference type="Proteomes" id="UP000308267">
    <property type="component" value="Unassembled WGS sequence"/>
</dbReference>
<reference evidence="14 15" key="1">
    <citation type="journal article" date="2019" name="BMC Genomics">
        <title>New insights from Opisthorchis felineus genome: update on genomics of the epidemiologically important liver flukes.</title>
        <authorList>
            <person name="Ershov N.I."/>
            <person name="Mordvinov V.A."/>
            <person name="Prokhortchouk E.B."/>
            <person name="Pakharukova M.Y."/>
            <person name="Gunbin K.V."/>
            <person name="Ustyantsev K."/>
            <person name="Genaev M.A."/>
            <person name="Blinov A.G."/>
            <person name="Mazur A."/>
            <person name="Boulygina E."/>
            <person name="Tsygankova S."/>
            <person name="Khrameeva E."/>
            <person name="Chekanov N."/>
            <person name="Fan G."/>
            <person name="Xiao A."/>
            <person name="Zhang H."/>
            <person name="Xu X."/>
            <person name="Yang H."/>
            <person name="Solovyev V."/>
            <person name="Lee S.M."/>
            <person name="Liu X."/>
            <person name="Afonnikov D.A."/>
            <person name="Skryabin K.G."/>
        </authorList>
    </citation>
    <scope>NUCLEOTIDE SEQUENCE [LARGE SCALE GENOMIC DNA]</scope>
    <source>
        <strain evidence="14">AK-0245</strain>
        <tissue evidence="14">Whole organism</tissue>
    </source>
</reference>
<comment type="similarity">
    <text evidence="11">Belongs to the amiloride-sensitive sodium channel (TC 1.A.6) family.</text>
</comment>
<feature type="region of interest" description="Disordered" evidence="12">
    <location>
        <begin position="219"/>
        <end position="238"/>
    </location>
</feature>
<sequence length="1017" mass="115668">MSSPKDNNLNTVIDQPTNLDIRFLKPKVDVTTQSHILKHKCLIHGSSNIFADTFDVFNTACLSTDEENQNSEVPDFLLATRPKIVPCVFHTNMFNKNNILPAETQGSAKDMPDVDRIPEDTTDIHNLYFLPEEQSETCATSSPSSKITQPSWTQLHCKHTTNNNVSANITDSTIDVHHICARNPGLTISREGTRPYLSHCADLTPCQVYYRNPTTRYKGSRYADEQSGTTGDFSLPRDNRNSGCPMRTDLFQEACLLHQANQFNLFDPEEPSSTTRLQAVEQHSKISTRMYRWLAMFLACLIVLLVLTYRIIQWYHQYEAMKHYFVYTNQMVNADREDLSNVPLSTNLSAVLPYISEMVDRKQGPTATHRQPAGLVVTICNVNPLRGTALFAFQNGPSIYDLLLRRRQSNFGNLEAEDSNRTSRRTLLSVDLISRSGHRIEEMLKRCQSGNTMYYYNNFSSILTRHGLCHLVQLDSQDREIEFLMDPQEYDYLLPNSDLVGLRVWVHASESQARSDLQLGAMETHVHLLAFGSVPLGVQPNEFVVSPAFHTISRIAIGLQGKQQIFFASETSCLPSQRCSLHSEEETQAAEIRMQQKPTASVSPNVWRSSRNSPLIPMTAYLLSTTQTPKSPILYSILALRNPSLYSRSPRTVSLGLRIQQRAFLQLVNRTAFEELEKLRVGFSELQNELRRTTTQLYLLRKQLWNDERSLMQRAERNTQCLTSSLQHIRSLVNTSSSFYEDLCALPRAEQLYTGNILHCNISIEDDFRTNISEEDIRRKTILFGQMSHGFSVDNHYGKTRADMVEQYAETSKSNLLELQLIHLLFATSTSGSQLKDVLRKYLRPLSAKRMQLKPRVEGPQSRENLQDRQELGPSDRFGKSHSSDLCDGRSQMGLEEKFHDWLVEIGKQIAASLQRLELFVDSMNAIVSSNRPIIEAFQFSEGNISRIHPTGLVSFTIQLEADSNYLMTHQVTSLDTVLNPFGEILGICFAFLGILIPLLLLIDYGFNQTSCRQRVR</sequence>
<name>A0A4S2LAZ9_OPIFE</name>
<organism evidence="14 15">
    <name type="scientific">Opisthorchis felineus</name>
    <dbReference type="NCBI Taxonomy" id="147828"/>
    <lineage>
        <taxon>Eukaryota</taxon>
        <taxon>Metazoa</taxon>
        <taxon>Spiralia</taxon>
        <taxon>Lophotrochozoa</taxon>
        <taxon>Platyhelminthes</taxon>
        <taxon>Trematoda</taxon>
        <taxon>Digenea</taxon>
        <taxon>Opisthorchiida</taxon>
        <taxon>Opisthorchiata</taxon>
        <taxon>Opisthorchiidae</taxon>
        <taxon>Opisthorchis</taxon>
    </lineage>
</organism>